<keyword evidence="9" id="KW-0129">CBS domain</keyword>
<evidence type="ECO:0000256" key="9">
    <source>
        <dbReference type="PROSITE-ProRule" id="PRU00703"/>
    </source>
</evidence>
<dbReference type="SUPFAM" id="SSF54631">
    <property type="entry name" value="CBS-domain pair"/>
    <property type="match status" value="1"/>
</dbReference>
<comment type="catalytic activity">
    <reaction evidence="8">
        <text>diphosphate + H2O = 2 phosphate + H(+)</text>
        <dbReference type="Rhea" id="RHEA:24576"/>
        <dbReference type="ChEBI" id="CHEBI:15377"/>
        <dbReference type="ChEBI" id="CHEBI:15378"/>
        <dbReference type="ChEBI" id="CHEBI:33019"/>
        <dbReference type="ChEBI" id="CHEBI:43474"/>
        <dbReference type="EC" id="3.6.1.1"/>
    </reaction>
</comment>
<dbReference type="Pfam" id="PF01368">
    <property type="entry name" value="DHH"/>
    <property type="match status" value="1"/>
</dbReference>
<dbReference type="Pfam" id="PF02833">
    <property type="entry name" value="DHHA2"/>
    <property type="match status" value="1"/>
</dbReference>
<dbReference type="InterPro" id="IPR038763">
    <property type="entry name" value="DHH_sf"/>
</dbReference>
<dbReference type="InterPro" id="IPR004097">
    <property type="entry name" value="DHHA2"/>
</dbReference>
<dbReference type="Proteomes" id="UP001143747">
    <property type="component" value="Unassembled WGS sequence"/>
</dbReference>
<dbReference type="InterPro" id="IPR046342">
    <property type="entry name" value="CBS_dom_sf"/>
</dbReference>
<keyword evidence="4 11" id="KW-0378">Hydrolase</keyword>
<dbReference type="GO" id="GO:0046872">
    <property type="term" value="F:metal ion binding"/>
    <property type="evidence" value="ECO:0007669"/>
    <property type="project" value="UniProtKB-KW"/>
</dbReference>
<keyword evidence="5" id="KW-0486">Methionine biosynthesis</keyword>
<evidence type="ECO:0000256" key="6">
    <source>
        <dbReference type="ARBA" id="ARBA00023211"/>
    </source>
</evidence>
<dbReference type="GO" id="GO:0004427">
    <property type="term" value="F:inorganic diphosphate phosphatase activity"/>
    <property type="evidence" value="ECO:0007669"/>
    <property type="project" value="UniProtKB-EC"/>
</dbReference>
<dbReference type="NCBIfam" id="NF011443">
    <property type="entry name" value="PRK14869.1-5"/>
    <property type="match status" value="1"/>
</dbReference>
<dbReference type="RefSeq" id="WP_274924039.1">
    <property type="nucleotide sequence ID" value="NZ_JAKELO010000002.1"/>
</dbReference>
<keyword evidence="3" id="KW-0479">Metal-binding</keyword>
<evidence type="ECO:0000313" key="12">
    <source>
        <dbReference type="Proteomes" id="UP001143747"/>
    </source>
</evidence>
<dbReference type="Pfam" id="PF00571">
    <property type="entry name" value="CBS"/>
    <property type="match status" value="2"/>
</dbReference>
<evidence type="ECO:0000256" key="1">
    <source>
        <dbReference type="ARBA" id="ARBA00001936"/>
    </source>
</evidence>
<name>A0A9Q4KUA7_9EURY</name>
<keyword evidence="6" id="KW-0464">Manganese</keyword>
<evidence type="ECO:0000256" key="8">
    <source>
        <dbReference type="ARBA" id="ARBA00047820"/>
    </source>
</evidence>
<dbReference type="NCBIfam" id="NF011442">
    <property type="entry name" value="PRK14869.1-4"/>
    <property type="match status" value="1"/>
</dbReference>
<evidence type="ECO:0000259" key="10">
    <source>
        <dbReference type="PROSITE" id="PS51371"/>
    </source>
</evidence>
<dbReference type="PROSITE" id="PS51371">
    <property type="entry name" value="CBS"/>
    <property type="match status" value="1"/>
</dbReference>
<dbReference type="AlphaFoldDB" id="A0A9Q4KUA7"/>
<dbReference type="SUPFAM" id="SSF64182">
    <property type="entry name" value="DHH phosphoesterases"/>
    <property type="match status" value="1"/>
</dbReference>
<dbReference type="Pfam" id="PF07085">
    <property type="entry name" value="DRTGG"/>
    <property type="match status" value="1"/>
</dbReference>
<evidence type="ECO:0000256" key="5">
    <source>
        <dbReference type="ARBA" id="ARBA00023167"/>
    </source>
</evidence>
<dbReference type="InterPro" id="IPR001667">
    <property type="entry name" value="DDH_dom"/>
</dbReference>
<dbReference type="Gene3D" id="3.10.310.20">
    <property type="entry name" value="DHHA2 domain"/>
    <property type="match status" value="1"/>
</dbReference>
<evidence type="ECO:0000256" key="3">
    <source>
        <dbReference type="ARBA" id="ARBA00022723"/>
    </source>
</evidence>
<dbReference type="InterPro" id="IPR010766">
    <property type="entry name" value="DRTGG"/>
</dbReference>
<dbReference type="PANTHER" id="PTHR12112">
    <property type="entry name" value="BNIP - RELATED"/>
    <property type="match status" value="1"/>
</dbReference>
<proteinExistence type="predicted"/>
<keyword evidence="5" id="KW-0028">Amino-acid biosynthesis</keyword>
<comment type="caution">
    <text evidence="11">The sequence shown here is derived from an EMBL/GenBank/DDBJ whole genome shotgun (WGS) entry which is preliminary data.</text>
</comment>
<dbReference type="PANTHER" id="PTHR12112:SF22">
    <property type="entry name" value="MANGANESE-DEPENDENT INORGANIC PYROPHOSPHATASE-RELATED"/>
    <property type="match status" value="1"/>
</dbReference>
<dbReference type="InterPro" id="IPR038222">
    <property type="entry name" value="DHHA2_dom_sf"/>
</dbReference>
<dbReference type="CDD" id="cd02205">
    <property type="entry name" value="CBS_pair_SF"/>
    <property type="match status" value="1"/>
</dbReference>
<evidence type="ECO:0000256" key="2">
    <source>
        <dbReference type="ARBA" id="ARBA00012146"/>
    </source>
</evidence>
<feature type="domain" description="CBS" evidence="10">
    <location>
        <begin position="249"/>
        <end position="306"/>
    </location>
</feature>
<protein>
    <recommendedName>
        <fullName evidence="2">inorganic diphosphatase</fullName>
        <ecNumber evidence="2">3.6.1.1</ecNumber>
    </recommendedName>
    <alternativeName>
        <fullName evidence="7">Pyrophosphate phospho-hydrolase</fullName>
    </alternativeName>
</protein>
<dbReference type="EC" id="3.6.1.1" evidence="2"/>
<accession>A0A9Q4KUA7</accession>
<organism evidence="11 12">
    <name type="scientific">Methanogenium marinum</name>
    <dbReference type="NCBI Taxonomy" id="348610"/>
    <lineage>
        <taxon>Archaea</taxon>
        <taxon>Methanobacteriati</taxon>
        <taxon>Methanobacteriota</taxon>
        <taxon>Stenosarchaea group</taxon>
        <taxon>Methanomicrobia</taxon>
        <taxon>Methanomicrobiales</taxon>
        <taxon>Methanomicrobiaceae</taxon>
        <taxon>Methanogenium</taxon>
    </lineage>
</organism>
<dbReference type="EMBL" id="JAKELO010000002">
    <property type="protein sequence ID" value="MDE4907386.1"/>
    <property type="molecule type" value="Genomic_DNA"/>
</dbReference>
<comment type="cofactor">
    <cofactor evidence="1">
        <name>Mn(2+)</name>
        <dbReference type="ChEBI" id="CHEBI:29035"/>
    </cofactor>
</comment>
<gene>
    <name evidence="11" type="ORF">L0665_01965</name>
</gene>
<dbReference type="Gene3D" id="3.90.1640.10">
    <property type="entry name" value="inorganic pyrophosphatase (n-terminal core)"/>
    <property type="match status" value="2"/>
</dbReference>
<evidence type="ECO:0000256" key="7">
    <source>
        <dbReference type="ARBA" id="ARBA00032535"/>
    </source>
</evidence>
<evidence type="ECO:0000256" key="4">
    <source>
        <dbReference type="ARBA" id="ARBA00022801"/>
    </source>
</evidence>
<sequence length="538" mass="58699">MNQVYIIGHKKPDTDSICSALAYAAYLNRKEPGKYIAARCGPINPETAFALKKFGFKSPEYMESVVPIVSDMPFTYTMSAPADLPTIDIADLMTTHDVRNYPLTDGEGRFLGILSEYGLARTYVTRQKIEQLSFAPITLENLSKILNGTIVVPSEDLLEGKVYTAIDALHVTLSRLRKNDIAIVGDNEPVQLALIGAGIAALIVADSAPVGERAIRDASERGVAVLSTSLDAFGVGKMINLSLPARNVMATDCPVITQDTTVEYAKHLVSESRYRTACIVGEDNRYLGMLSRNTFLQEAAKQVILLDHNEYAQAVDGIESAEILEIIDHHRIGAITTLRPIRFFNDPVGSTCTIIAGKYMESGTEPDTATAGILLSGILSDTLVLRLSTTTEQDHAAVRYLADLTATDPEEYGTELIRKAMDFGDAPVRDLLTADMKAYELFGKSIAISQVMVPTYEFPVINAEEIMKEADSIRSAQNLDMFLALFTSVFEDGSMVFASAPAAVLETLELAHSPVTMKGVMSRKNDFIPYLGTLLKNI</sequence>
<evidence type="ECO:0000313" key="11">
    <source>
        <dbReference type="EMBL" id="MDE4907386.1"/>
    </source>
</evidence>
<dbReference type="GO" id="GO:0005737">
    <property type="term" value="C:cytoplasm"/>
    <property type="evidence" value="ECO:0007669"/>
    <property type="project" value="InterPro"/>
</dbReference>
<dbReference type="GO" id="GO:0009086">
    <property type="term" value="P:methionine biosynthetic process"/>
    <property type="evidence" value="ECO:0007669"/>
    <property type="project" value="UniProtKB-KW"/>
</dbReference>
<keyword evidence="12" id="KW-1185">Reference proteome</keyword>
<dbReference type="InterPro" id="IPR000644">
    <property type="entry name" value="CBS_dom"/>
</dbReference>
<dbReference type="SUPFAM" id="SSF75138">
    <property type="entry name" value="HprK N-terminal domain-like"/>
    <property type="match status" value="1"/>
</dbReference>
<reference evidence="11" key="1">
    <citation type="submission" date="2022-01" db="EMBL/GenBank/DDBJ databases">
        <title>Draft genome of Methanogenium marinum DSM 15558.</title>
        <authorList>
            <person name="Chen S.-C."/>
            <person name="You Y.-T."/>
        </authorList>
    </citation>
    <scope>NUCLEOTIDE SEQUENCE</scope>
    <source>
        <strain evidence="11">DSM 15558</strain>
    </source>
</reference>
<dbReference type="Gene3D" id="3.40.1390.20">
    <property type="entry name" value="HprK N-terminal domain-like"/>
    <property type="match status" value="1"/>
</dbReference>
<dbReference type="InterPro" id="IPR028979">
    <property type="entry name" value="Ser_kin/Pase_Hpr-like_N_sf"/>
</dbReference>
<dbReference type="SMART" id="SM01131">
    <property type="entry name" value="DHHA2"/>
    <property type="match status" value="1"/>
</dbReference>